<comment type="subcellular location">
    <subcellularLocation>
        <location evidence="1">Cytoplasm</location>
    </subcellularLocation>
</comment>
<dbReference type="Pfam" id="PF10237">
    <property type="entry name" value="N6-adenineMlase"/>
    <property type="match status" value="1"/>
</dbReference>
<dbReference type="Gene3D" id="3.40.50.150">
    <property type="entry name" value="Vaccinia Virus protein VP39"/>
    <property type="match status" value="1"/>
</dbReference>
<reference evidence="5 6" key="1">
    <citation type="journal article" date="2014" name="Nat. Commun.">
        <title>Klebsormidium flaccidum genome reveals primary factors for plant terrestrial adaptation.</title>
        <authorList>
            <person name="Hori K."/>
            <person name="Maruyama F."/>
            <person name="Fujisawa T."/>
            <person name="Togashi T."/>
            <person name="Yamamoto N."/>
            <person name="Seo M."/>
            <person name="Sato S."/>
            <person name="Yamada T."/>
            <person name="Mori H."/>
            <person name="Tajima N."/>
            <person name="Moriyama T."/>
            <person name="Ikeuchi M."/>
            <person name="Watanabe M."/>
            <person name="Wada H."/>
            <person name="Kobayashi K."/>
            <person name="Saito M."/>
            <person name="Masuda T."/>
            <person name="Sasaki-Sekimoto Y."/>
            <person name="Mashiguchi K."/>
            <person name="Awai K."/>
            <person name="Shimojima M."/>
            <person name="Masuda S."/>
            <person name="Iwai M."/>
            <person name="Nobusawa T."/>
            <person name="Narise T."/>
            <person name="Kondo S."/>
            <person name="Saito H."/>
            <person name="Sato R."/>
            <person name="Murakawa M."/>
            <person name="Ihara Y."/>
            <person name="Oshima-Yamada Y."/>
            <person name="Ohtaka K."/>
            <person name="Satoh M."/>
            <person name="Sonobe K."/>
            <person name="Ishii M."/>
            <person name="Ohtani R."/>
            <person name="Kanamori-Sato M."/>
            <person name="Honoki R."/>
            <person name="Miyazaki D."/>
            <person name="Mochizuki H."/>
            <person name="Umetsu J."/>
            <person name="Higashi K."/>
            <person name="Shibata D."/>
            <person name="Kamiya Y."/>
            <person name="Sato N."/>
            <person name="Nakamura Y."/>
            <person name="Tabata S."/>
            <person name="Ida S."/>
            <person name="Kurokawa K."/>
            <person name="Ohta H."/>
        </authorList>
    </citation>
    <scope>NUCLEOTIDE SEQUENCE [LARGE SCALE GENOMIC DNA]</scope>
    <source>
        <strain evidence="5 6">NIES-2285</strain>
    </source>
</reference>
<dbReference type="GO" id="GO:0032259">
    <property type="term" value="P:methylation"/>
    <property type="evidence" value="ECO:0007669"/>
    <property type="project" value="UniProtKB-KW"/>
</dbReference>
<dbReference type="STRING" id="105231.A0A1Y1IDY9"/>
<dbReference type="GO" id="GO:0005737">
    <property type="term" value="C:cytoplasm"/>
    <property type="evidence" value="ECO:0007669"/>
    <property type="project" value="UniProtKB-SubCell"/>
</dbReference>
<dbReference type="InterPro" id="IPR019369">
    <property type="entry name" value="Efm5/EEF1AKMT1"/>
</dbReference>
<keyword evidence="6" id="KW-1185">Reference proteome</keyword>
<dbReference type="InterPro" id="IPR041370">
    <property type="entry name" value="Mlase_EEF1AKMT1/ZCCHC4"/>
</dbReference>
<dbReference type="InterPro" id="IPR029063">
    <property type="entry name" value="SAM-dependent_MTases_sf"/>
</dbReference>
<organism evidence="5 6">
    <name type="scientific">Klebsormidium nitens</name>
    <name type="common">Green alga</name>
    <name type="synonym">Ulothrix nitens</name>
    <dbReference type="NCBI Taxonomy" id="105231"/>
    <lineage>
        <taxon>Eukaryota</taxon>
        <taxon>Viridiplantae</taxon>
        <taxon>Streptophyta</taxon>
        <taxon>Klebsormidiophyceae</taxon>
        <taxon>Klebsormidiales</taxon>
        <taxon>Klebsormidiaceae</taxon>
        <taxon>Klebsormidium</taxon>
    </lineage>
</organism>
<proteinExistence type="predicted"/>
<evidence type="ECO:0000256" key="3">
    <source>
        <dbReference type="ARBA" id="ARBA00022603"/>
    </source>
</evidence>
<dbReference type="SUPFAM" id="SSF53335">
    <property type="entry name" value="S-adenosyl-L-methionine-dependent methyltransferases"/>
    <property type="match status" value="1"/>
</dbReference>
<dbReference type="PANTHER" id="PTHR13200:SF1">
    <property type="entry name" value="NUCLEIC ACID BINDING PROTEIN"/>
    <property type="match status" value="1"/>
</dbReference>
<dbReference type="OrthoDB" id="206354at2759"/>
<evidence type="ECO:0000313" key="5">
    <source>
        <dbReference type="EMBL" id="GAQ87321.1"/>
    </source>
</evidence>
<keyword evidence="4" id="KW-0808">Transferase</keyword>
<accession>A0A1Y1IDY9</accession>
<dbReference type="AlphaFoldDB" id="A0A1Y1IDY9"/>
<gene>
    <name evidence="5" type="ORF">KFL_003450070</name>
</gene>
<evidence type="ECO:0000256" key="1">
    <source>
        <dbReference type="ARBA" id="ARBA00004496"/>
    </source>
</evidence>
<evidence type="ECO:0000256" key="2">
    <source>
        <dbReference type="ARBA" id="ARBA00022490"/>
    </source>
</evidence>
<dbReference type="EMBL" id="DF237294">
    <property type="protein sequence ID" value="GAQ87321.1"/>
    <property type="molecule type" value="Genomic_DNA"/>
</dbReference>
<evidence type="ECO:0000313" key="6">
    <source>
        <dbReference type="Proteomes" id="UP000054558"/>
    </source>
</evidence>
<dbReference type="OMA" id="FNKPLEG"/>
<dbReference type="PANTHER" id="PTHR13200">
    <property type="entry name" value="EEF1A LYSINE METHYLTRANSFERASE 1"/>
    <property type="match status" value="1"/>
</dbReference>
<dbReference type="Proteomes" id="UP000054558">
    <property type="component" value="Unassembled WGS sequence"/>
</dbReference>
<keyword evidence="3" id="KW-0489">Methyltransferase</keyword>
<evidence type="ECO:0000256" key="4">
    <source>
        <dbReference type="ARBA" id="ARBA00022679"/>
    </source>
</evidence>
<keyword evidence="2" id="KW-0963">Cytoplasm</keyword>
<sequence length="188" mass="21383">MEGKREAEQVSVFVSKYKEKAALNQYWYSPKTIEVIVKEVELVAKKVAFLSTPSIYFSLSDAAIKKESYVFDLDTQFACGSNFVQYDFNKPTDIPTSLWHSFDCVVIDPPFITADVWKKYGATVTALLRPQGKIILTSTHENAELLHSLFAVTPQLFSPSVPHLVYQYRLYCNYPSTFFSEPNPEIGD</sequence>
<protein>
    <submittedName>
        <fullName evidence="5">Nucleic acid binding protein</fullName>
    </submittedName>
</protein>
<name>A0A1Y1IDY9_KLENI</name>
<dbReference type="GO" id="GO:0016279">
    <property type="term" value="F:protein-lysine N-methyltransferase activity"/>
    <property type="evidence" value="ECO:0007669"/>
    <property type="project" value="InterPro"/>
</dbReference>